<gene>
    <name evidence="2" type="ORF">FDA94_26795</name>
</gene>
<dbReference type="InterPro" id="IPR037401">
    <property type="entry name" value="SnoaL-like"/>
</dbReference>
<keyword evidence="3" id="KW-1185">Reference proteome</keyword>
<sequence>MDPLLPAIQQMIDATNRGDGDALLGAFAEDAVVNVFGRTFEGRDRIAEWNERENIGARTTVVVTGARTTGESTTVAVTVSGEGYNGPGTLTFRTHDTLIDRLDIT</sequence>
<reference evidence="2 3" key="1">
    <citation type="submission" date="2019-04" db="EMBL/GenBank/DDBJ databases">
        <title>Herbidospora sp. NEAU-GS14.nov., a novel actinomycete isolated from soil.</title>
        <authorList>
            <person name="Han L."/>
        </authorList>
    </citation>
    <scope>NUCLEOTIDE SEQUENCE [LARGE SCALE GENOMIC DNA]</scope>
    <source>
        <strain evidence="2 3">NEAU-GS14</strain>
    </source>
</reference>
<protein>
    <submittedName>
        <fullName evidence="2">Nuclear transport factor 2 family protein</fullName>
    </submittedName>
</protein>
<organism evidence="2 3">
    <name type="scientific">Herbidospora galbida</name>
    <dbReference type="NCBI Taxonomy" id="2575442"/>
    <lineage>
        <taxon>Bacteria</taxon>
        <taxon>Bacillati</taxon>
        <taxon>Actinomycetota</taxon>
        <taxon>Actinomycetes</taxon>
        <taxon>Streptosporangiales</taxon>
        <taxon>Streptosporangiaceae</taxon>
        <taxon>Herbidospora</taxon>
    </lineage>
</organism>
<dbReference type="SUPFAM" id="SSF54427">
    <property type="entry name" value="NTF2-like"/>
    <property type="match status" value="1"/>
</dbReference>
<feature type="domain" description="SnoaL-like" evidence="1">
    <location>
        <begin position="8"/>
        <end position="96"/>
    </location>
</feature>
<evidence type="ECO:0000259" key="1">
    <source>
        <dbReference type="Pfam" id="PF12680"/>
    </source>
</evidence>
<dbReference type="Gene3D" id="3.10.450.50">
    <property type="match status" value="1"/>
</dbReference>
<proteinExistence type="predicted"/>
<name>A0A4U3M8H4_9ACTN</name>
<evidence type="ECO:0000313" key="2">
    <source>
        <dbReference type="EMBL" id="TKK85275.1"/>
    </source>
</evidence>
<dbReference type="RefSeq" id="WP_137249838.1">
    <property type="nucleotide sequence ID" value="NZ_SZQA01000029.1"/>
</dbReference>
<dbReference type="OrthoDB" id="8080938at2"/>
<dbReference type="AlphaFoldDB" id="A0A4U3M8H4"/>
<dbReference type="EMBL" id="SZQA01000029">
    <property type="protein sequence ID" value="TKK85275.1"/>
    <property type="molecule type" value="Genomic_DNA"/>
</dbReference>
<evidence type="ECO:0000313" key="3">
    <source>
        <dbReference type="Proteomes" id="UP000308705"/>
    </source>
</evidence>
<comment type="caution">
    <text evidence="2">The sequence shown here is derived from an EMBL/GenBank/DDBJ whole genome shotgun (WGS) entry which is preliminary data.</text>
</comment>
<dbReference type="InterPro" id="IPR032710">
    <property type="entry name" value="NTF2-like_dom_sf"/>
</dbReference>
<accession>A0A4U3M8H4</accession>
<dbReference type="Pfam" id="PF12680">
    <property type="entry name" value="SnoaL_2"/>
    <property type="match status" value="1"/>
</dbReference>
<dbReference type="Proteomes" id="UP000308705">
    <property type="component" value="Unassembled WGS sequence"/>
</dbReference>